<dbReference type="PANTHER" id="PTHR35526:SF3">
    <property type="entry name" value="ANTI-SIGMA-F FACTOR RSBW"/>
    <property type="match status" value="1"/>
</dbReference>
<feature type="domain" description="Histidine kinase/HSP90-like ATPase" evidence="2">
    <location>
        <begin position="245"/>
        <end position="354"/>
    </location>
</feature>
<dbReference type="SUPFAM" id="SSF55874">
    <property type="entry name" value="ATPase domain of HSP90 chaperone/DNA topoisomerase II/histidine kinase"/>
    <property type="match status" value="1"/>
</dbReference>
<evidence type="ECO:0000256" key="1">
    <source>
        <dbReference type="ARBA" id="ARBA00022527"/>
    </source>
</evidence>
<dbReference type="InterPro" id="IPR025847">
    <property type="entry name" value="MEDS_domain"/>
</dbReference>
<dbReference type="PANTHER" id="PTHR35526">
    <property type="entry name" value="ANTI-SIGMA-F FACTOR RSBW-RELATED"/>
    <property type="match status" value="1"/>
</dbReference>
<evidence type="ECO:0000313" key="5">
    <source>
        <dbReference type="Proteomes" id="UP000198680"/>
    </source>
</evidence>
<feature type="domain" description="MEDS" evidence="3">
    <location>
        <begin position="53"/>
        <end position="197"/>
    </location>
</feature>
<dbReference type="NCBIfam" id="NF041045">
    <property type="entry name" value="RsbA_anti_sig"/>
    <property type="match status" value="1"/>
</dbReference>
<name>A0A1G9Y5F1_9ACTN</name>
<accession>A0A1G9Y5F1</accession>
<evidence type="ECO:0000313" key="4">
    <source>
        <dbReference type="EMBL" id="SDN03705.1"/>
    </source>
</evidence>
<dbReference type="InterPro" id="IPR047718">
    <property type="entry name" value="RsbA-like_anti_sig"/>
</dbReference>
<organism evidence="4 5">
    <name type="scientific">Geodermatophilus siccatus</name>
    <dbReference type="NCBI Taxonomy" id="1137991"/>
    <lineage>
        <taxon>Bacteria</taxon>
        <taxon>Bacillati</taxon>
        <taxon>Actinomycetota</taxon>
        <taxon>Actinomycetes</taxon>
        <taxon>Geodermatophilales</taxon>
        <taxon>Geodermatophilaceae</taxon>
        <taxon>Geodermatophilus</taxon>
    </lineage>
</organism>
<gene>
    <name evidence="4" type="ORF">SAMN05660642_03880</name>
</gene>
<dbReference type="GO" id="GO:0004674">
    <property type="term" value="F:protein serine/threonine kinase activity"/>
    <property type="evidence" value="ECO:0007669"/>
    <property type="project" value="UniProtKB-KW"/>
</dbReference>
<dbReference type="InterPro" id="IPR036890">
    <property type="entry name" value="HATPase_C_sf"/>
</dbReference>
<proteinExistence type="predicted"/>
<dbReference type="InterPro" id="IPR003594">
    <property type="entry name" value="HATPase_dom"/>
</dbReference>
<dbReference type="Pfam" id="PF13581">
    <property type="entry name" value="HATPase_c_2"/>
    <property type="match status" value="1"/>
</dbReference>
<keyword evidence="1" id="KW-0723">Serine/threonine-protein kinase</keyword>
<keyword evidence="4" id="KW-0418">Kinase</keyword>
<dbReference type="AlphaFoldDB" id="A0A1G9Y5F1"/>
<sequence>MPGVGDIAPCPRAAAPRTWLPWWGNGGPHARGRTVDTALSHGVVPVPGPRYVHDALFFSSPDELAAATVPFVQAGLAAGDAVVVAASPATADVVRQTVDGDERVRVVARGAGYARRTPAAVIEFRRLADELSAAGAPRVRVIGETDFGRTEREWLEWQRYEAVINDALGPWPLWGLCVFDTTRLPDQVLESVARTHPTVVTGRSRTPNPRFVDPADYLRRLPVPVEPLQAGVPRLAVDDVTDPIALRHAVAAELAAIGGAREVVEDFLLAVDEMTSNAVRHGAPPVGLRLWTSADRVVCAVTDHGPGLDTPFAGYGPAHGEDLSRGGMGVWLARQLCDHVDISSGPDGVTVRLTTALR</sequence>
<keyword evidence="5" id="KW-1185">Reference proteome</keyword>
<dbReference type="Proteomes" id="UP000198680">
    <property type="component" value="Unassembled WGS sequence"/>
</dbReference>
<dbReference type="InterPro" id="IPR050267">
    <property type="entry name" value="Anti-sigma-factor_SerPK"/>
</dbReference>
<dbReference type="CDD" id="cd16936">
    <property type="entry name" value="HATPase_RsbW-like"/>
    <property type="match status" value="1"/>
</dbReference>
<dbReference type="EMBL" id="FNHE01000011">
    <property type="protein sequence ID" value="SDN03705.1"/>
    <property type="molecule type" value="Genomic_DNA"/>
</dbReference>
<dbReference type="Pfam" id="PF14417">
    <property type="entry name" value="MEDS"/>
    <property type="match status" value="1"/>
</dbReference>
<evidence type="ECO:0000259" key="3">
    <source>
        <dbReference type="Pfam" id="PF14417"/>
    </source>
</evidence>
<reference evidence="5" key="1">
    <citation type="submission" date="2016-10" db="EMBL/GenBank/DDBJ databases">
        <authorList>
            <person name="Varghese N."/>
            <person name="Submissions S."/>
        </authorList>
    </citation>
    <scope>NUCLEOTIDE SEQUENCE [LARGE SCALE GENOMIC DNA]</scope>
    <source>
        <strain evidence="5">DSM 45419</strain>
    </source>
</reference>
<dbReference type="STRING" id="1137991.SAMN05660642_03880"/>
<protein>
    <submittedName>
        <fullName evidence="4">Anti-sigma regulatory factor (Ser/Thr protein kinase)</fullName>
    </submittedName>
</protein>
<dbReference type="Gene3D" id="3.30.565.10">
    <property type="entry name" value="Histidine kinase-like ATPase, C-terminal domain"/>
    <property type="match status" value="1"/>
</dbReference>
<keyword evidence="4" id="KW-0808">Transferase</keyword>
<evidence type="ECO:0000259" key="2">
    <source>
        <dbReference type="Pfam" id="PF13581"/>
    </source>
</evidence>